<evidence type="ECO:0000313" key="1">
    <source>
        <dbReference type="EMBL" id="MXO00517.1"/>
    </source>
</evidence>
<name>A0A6N8TBA3_SHIZO</name>
<proteinExistence type="predicted"/>
<reference evidence="1 2" key="1">
    <citation type="submission" date="2019-12" db="EMBL/GenBank/DDBJ databases">
        <title>Shinella granuli gen. nov., sp. nov., and proposal of the reclassification of Zoogloea ramigera ATCC 19623 as Shinella zoogloeoides sp. nov.</title>
        <authorList>
            <person name="Gao J."/>
        </authorList>
    </citation>
    <scope>NUCLEOTIDE SEQUENCE [LARGE SCALE GENOMIC DNA]</scope>
    <source>
        <strain evidence="1 2">DSM 287</strain>
    </source>
</reference>
<accession>A0A6N8TBA3</accession>
<protein>
    <submittedName>
        <fullName evidence="1">Uncharacterized protein</fullName>
    </submittedName>
</protein>
<gene>
    <name evidence="1" type="ORF">GR156_09405</name>
</gene>
<dbReference type="RefSeq" id="WP_160785906.1">
    <property type="nucleotide sequence ID" value="NZ_CP086611.1"/>
</dbReference>
<organism evidence="1 2">
    <name type="scientific">Shinella zoogloeoides</name>
    <name type="common">Crabtreella saccharophila</name>
    <dbReference type="NCBI Taxonomy" id="352475"/>
    <lineage>
        <taxon>Bacteria</taxon>
        <taxon>Pseudomonadati</taxon>
        <taxon>Pseudomonadota</taxon>
        <taxon>Alphaproteobacteria</taxon>
        <taxon>Hyphomicrobiales</taxon>
        <taxon>Rhizobiaceae</taxon>
        <taxon>Shinella</taxon>
    </lineage>
</organism>
<comment type="caution">
    <text evidence="1">The sequence shown here is derived from an EMBL/GenBank/DDBJ whole genome shotgun (WGS) entry which is preliminary data.</text>
</comment>
<sequence length="105" mass="11887">MVIVVSSSCRRPAICGGPDFKAIYSVNLVEKYSPQFRRPAAIGFAFCRRSVKRAARQVARRGFVALSGYERKSRDKNAAIRKEYLLFGMKRRRKPANFLAVVSSK</sequence>
<dbReference type="AlphaFoldDB" id="A0A6N8TBA3"/>
<dbReference type="EMBL" id="WUML01000005">
    <property type="protein sequence ID" value="MXO00517.1"/>
    <property type="molecule type" value="Genomic_DNA"/>
</dbReference>
<dbReference type="Proteomes" id="UP000440304">
    <property type="component" value="Unassembled WGS sequence"/>
</dbReference>
<evidence type="ECO:0000313" key="2">
    <source>
        <dbReference type="Proteomes" id="UP000440304"/>
    </source>
</evidence>